<dbReference type="GO" id="GO:0016887">
    <property type="term" value="F:ATP hydrolysis activity"/>
    <property type="evidence" value="ECO:0007669"/>
    <property type="project" value="InterPro"/>
</dbReference>
<protein>
    <submittedName>
        <fullName evidence="5">Molybdate ABC transporter ATP-binding protein ModF</fullName>
    </submittedName>
</protein>
<dbReference type="GO" id="GO:0005524">
    <property type="term" value="F:ATP binding"/>
    <property type="evidence" value="ECO:0007669"/>
    <property type="project" value="UniProtKB-KW"/>
</dbReference>
<dbReference type="STRING" id="104623.Ser39006_01901"/>
<organism evidence="5 6">
    <name type="scientific">Serratia sp. (strain ATCC 39006)</name>
    <name type="common">Prodigiosinella confusarubida</name>
    <dbReference type="NCBI Taxonomy" id="104623"/>
    <lineage>
        <taxon>Bacteria</taxon>
        <taxon>Pseudomonadati</taxon>
        <taxon>Pseudomonadota</taxon>
        <taxon>Gammaproteobacteria</taxon>
        <taxon>Enterobacterales</taxon>
        <taxon>Pectobacteriaceae</taxon>
        <taxon>Prodigiosinella</taxon>
    </lineage>
</organism>
<dbReference type="EMBL" id="CP025085">
    <property type="protein sequence ID" value="AUH01521.1"/>
    <property type="molecule type" value="Genomic_DNA"/>
</dbReference>
<evidence type="ECO:0000313" key="6">
    <source>
        <dbReference type="Proteomes" id="UP000017700"/>
    </source>
</evidence>
<sequence>MSLLHIHQALFRLSDTRMLRLDELTIQHDQCWAFVGANGSGKSALARALSGDLTTLDGQRQCNFQRVARLSFEQLQQLVSQEWQRNNTDMLSVGEDDTGRTTAEVIQDNILDPDRCVRLATQFGISHLLEQRFKYLSTGETRKTMLCQALMLQPDLLILDEPFDGLDVTSRIQLTALLTDLVTQDYTLVLIINRFEDIPDFVNQVGILADCTLTRQGEREQIMSDVLVAQLAHSEKDVATTLPEPEDPRQQPMLPADQARIILRNGVVQYNDRLILNDLSWEVLPGQHWQIVGPNGAGKSTLLSLITGDHPQGYSNDLTLFGRRRGSGETIWEIKRHIGYVSSSLHLDYRVSISVRNVILSGFFDSIGIYQAVSDRQRHLTTQWLALLGFSDAVADAPFQSLSWGQQRLVLIVRALVKHPALLILDEPLQGLDPLNRQLIRRWLDILIGEGETQLLFVSHHAEDAPQCITHRLTFIPHHNGHYDYQFEDLNLV</sequence>
<dbReference type="PANTHER" id="PTHR43158">
    <property type="entry name" value="SKFA PEPTIDE EXPORT ATP-BINDING PROTEIN SKFE"/>
    <property type="match status" value="1"/>
</dbReference>
<dbReference type="PROSITE" id="PS50893">
    <property type="entry name" value="ABC_TRANSPORTER_2"/>
    <property type="match status" value="2"/>
</dbReference>
<dbReference type="Proteomes" id="UP000017700">
    <property type="component" value="Chromosome"/>
</dbReference>
<dbReference type="SMART" id="SM00382">
    <property type="entry name" value="AAA"/>
    <property type="match status" value="2"/>
</dbReference>
<dbReference type="AlphaFoldDB" id="A0A2I5TMQ2"/>
<evidence type="ECO:0000259" key="3">
    <source>
        <dbReference type="PROSITE" id="PS50893"/>
    </source>
</evidence>
<dbReference type="InterPro" id="IPR003593">
    <property type="entry name" value="AAA+_ATPase"/>
</dbReference>
<keyword evidence="6" id="KW-1185">Reference proteome</keyword>
<dbReference type="EMBL" id="CP025084">
    <property type="protein sequence ID" value="AUH05844.1"/>
    <property type="molecule type" value="Genomic_DNA"/>
</dbReference>
<dbReference type="InterPro" id="IPR003439">
    <property type="entry name" value="ABC_transporter-like_ATP-bd"/>
</dbReference>
<dbReference type="KEGG" id="sera:Ser39006_017935"/>
<dbReference type="SUPFAM" id="SSF52540">
    <property type="entry name" value="P-loop containing nucleoside triphosphate hydrolases"/>
    <property type="match status" value="2"/>
</dbReference>
<dbReference type="PANTHER" id="PTHR43158:SF2">
    <property type="entry name" value="SKFA PEPTIDE EXPORT ATP-BINDING PROTEIN SKFE"/>
    <property type="match status" value="1"/>
</dbReference>
<reference evidence="4 7" key="3">
    <citation type="submission" date="2017-11" db="EMBL/GenBank/DDBJ databases">
        <title>Complete genome sequence of Serratia sp. ATCC 39006 LacA.</title>
        <authorList>
            <person name="Hampton H.G."/>
            <person name="Jackson S.A."/>
            <person name="Jauregui R."/>
            <person name="Poulter G.T.M."/>
            <person name="Salmond G.P.C."/>
            <person name="Fineran P.C."/>
        </authorList>
    </citation>
    <scope>NUCLEOTIDE SEQUENCE [LARGE SCALE GENOMIC DNA]</scope>
    <source>
        <strain evidence="4 7">ATCC 39006</strain>
    </source>
</reference>
<gene>
    <name evidence="4" type="ORF">CWC46_17935</name>
    <name evidence="5" type="ORF">Ser39006_017935</name>
</gene>
<evidence type="ECO:0000256" key="2">
    <source>
        <dbReference type="ARBA" id="ARBA00022840"/>
    </source>
</evidence>
<dbReference type="InterPro" id="IPR027417">
    <property type="entry name" value="P-loop_NTPase"/>
</dbReference>
<evidence type="ECO:0000313" key="5">
    <source>
        <dbReference type="EMBL" id="AUH05844.1"/>
    </source>
</evidence>
<evidence type="ECO:0000313" key="4">
    <source>
        <dbReference type="EMBL" id="AUH01521.1"/>
    </source>
</evidence>
<dbReference type="FunFam" id="3.40.50.300:FF:000866">
    <property type="entry name" value="Molybdate ABC transporter ATP-binding protein ModF"/>
    <property type="match status" value="1"/>
</dbReference>
<dbReference type="KEGG" id="serq:CWC46_17935"/>
<feature type="domain" description="ABC transporter" evidence="3">
    <location>
        <begin position="261"/>
        <end position="493"/>
    </location>
</feature>
<dbReference type="Proteomes" id="UP000233778">
    <property type="component" value="Chromosome"/>
</dbReference>
<reference evidence="5 6" key="1">
    <citation type="journal article" date="2013" name="Genome Announc.">
        <title>Draft genome sequence of Serratia sp. strain ATCC 39006, a model bacterium for analysis of the biosynthesis and regulation of prodigiosin, a carbapenem, and gas vesicles.</title>
        <authorList>
            <person name="Fineran P.C."/>
            <person name="Iglesias Cans M.C."/>
            <person name="Ramsay J.P."/>
            <person name="Wilf N.M."/>
            <person name="Cossyleon D."/>
            <person name="McNeil M.B."/>
            <person name="Williamson N.R."/>
            <person name="Monson R.E."/>
            <person name="Becher S.A."/>
            <person name="Stanton J.A."/>
            <person name="Brugger K."/>
            <person name="Brown S.D."/>
            <person name="Salmond G.P."/>
        </authorList>
    </citation>
    <scope>NUCLEOTIDE SEQUENCE [LARGE SCALE GENOMIC DNA]</scope>
    <source>
        <strain evidence="5">ATCC 39006</strain>
        <strain evidence="6">ATCC 39006 / SC 11482</strain>
    </source>
</reference>
<feature type="domain" description="ABC transporter" evidence="3">
    <location>
        <begin position="4"/>
        <end position="235"/>
    </location>
</feature>
<dbReference type="Pfam" id="PF00005">
    <property type="entry name" value="ABC_tran"/>
    <property type="match status" value="2"/>
</dbReference>
<dbReference type="Gene3D" id="3.40.50.300">
    <property type="entry name" value="P-loop containing nucleotide triphosphate hydrolases"/>
    <property type="match status" value="2"/>
</dbReference>
<dbReference type="RefSeq" id="WP_021015167.1">
    <property type="nucleotide sequence ID" value="NZ_CP025084.1"/>
</dbReference>
<dbReference type="NCBIfam" id="NF008186">
    <property type="entry name" value="PRK10938.1"/>
    <property type="match status" value="1"/>
</dbReference>
<name>A0A2I5TMQ2_SERS3</name>
<accession>A0A2I5TMQ2</accession>
<keyword evidence="2 5" id="KW-0067">ATP-binding</keyword>
<dbReference type="OrthoDB" id="9805029at2"/>
<evidence type="ECO:0000313" key="7">
    <source>
        <dbReference type="Proteomes" id="UP000233778"/>
    </source>
</evidence>
<proteinExistence type="predicted"/>
<reference evidence="5" key="4">
    <citation type="submission" date="2017-11" db="EMBL/GenBank/DDBJ databases">
        <title>Complete genome sequence of Serratia sp. ATCC 39006.</title>
        <authorList>
            <person name="Hampton H.G."/>
            <person name="Jackson S.A."/>
            <person name="Jauregui R."/>
            <person name="Poulter G.T.M."/>
            <person name="Salmond G.P.C."/>
            <person name="Fineran P.C."/>
        </authorList>
    </citation>
    <scope>NUCLEOTIDE SEQUENCE</scope>
    <source>
        <strain evidence="5">ATCC 39006</strain>
    </source>
</reference>
<reference evidence="5" key="2">
    <citation type="submission" date="2013-09" db="EMBL/GenBank/DDBJ databases">
        <authorList>
            <person name="Wang G."/>
            <person name="Yang Y."/>
            <person name="Su Y."/>
        </authorList>
    </citation>
    <scope>NUCLEOTIDE SEQUENCE</scope>
    <source>
        <strain evidence="5">ATCC 39006</strain>
    </source>
</reference>
<keyword evidence="1" id="KW-0547">Nucleotide-binding</keyword>
<evidence type="ECO:0000256" key="1">
    <source>
        <dbReference type="ARBA" id="ARBA00022741"/>
    </source>
</evidence>